<dbReference type="Gene3D" id="2.40.10.340">
    <property type="entry name" value="Rod shape-determining protein MreC, domain 1"/>
    <property type="match status" value="1"/>
</dbReference>
<dbReference type="Gene3D" id="2.40.10.350">
    <property type="entry name" value="Rod shape-determining protein MreC, domain 2"/>
    <property type="match status" value="1"/>
</dbReference>
<evidence type="ECO:0000256" key="1">
    <source>
        <dbReference type="ARBA" id="ARBA00009369"/>
    </source>
</evidence>
<keyword evidence="5" id="KW-0175">Coiled coil</keyword>
<dbReference type="PANTHER" id="PTHR34138:SF1">
    <property type="entry name" value="CELL SHAPE-DETERMINING PROTEIN MREC"/>
    <property type="match status" value="1"/>
</dbReference>
<feature type="domain" description="Rod shape-determining protein MreC beta-barrel core" evidence="6">
    <location>
        <begin position="112"/>
        <end position="260"/>
    </location>
</feature>
<dbReference type="InterPro" id="IPR055342">
    <property type="entry name" value="MreC_beta-barrel_core"/>
</dbReference>
<dbReference type="EMBL" id="AP019736">
    <property type="protein sequence ID" value="BBL06208.1"/>
    <property type="molecule type" value="Genomic_DNA"/>
</dbReference>
<dbReference type="KEGG" id="ada:A5CPEGH6_08460"/>
<evidence type="ECO:0000256" key="2">
    <source>
        <dbReference type="ARBA" id="ARBA00013855"/>
    </source>
</evidence>
<gene>
    <name evidence="7" type="ORF">A5CPEGH6_08460</name>
</gene>
<organism evidence="7 8">
    <name type="scientific">Alistipes dispar</name>
    <dbReference type="NCBI Taxonomy" id="2585119"/>
    <lineage>
        <taxon>Bacteria</taxon>
        <taxon>Pseudomonadati</taxon>
        <taxon>Bacteroidota</taxon>
        <taxon>Bacteroidia</taxon>
        <taxon>Bacteroidales</taxon>
        <taxon>Rikenellaceae</taxon>
        <taxon>Alistipes</taxon>
    </lineage>
</organism>
<dbReference type="GO" id="GO:0005886">
    <property type="term" value="C:plasma membrane"/>
    <property type="evidence" value="ECO:0007669"/>
    <property type="project" value="TreeGrafter"/>
</dbReference>
<dbReference type="PANTHER" id="PTHR34138">
    <property type="entry name" value="CELL SHAPE-DETERMINING PROTEIN MREC"/>
    <property type="match status" value="1"/>
</dbReference>
<dbReference type="InterPro" id="IPR042175">
    <property type="entry name" value="Cell/Rod_MreC_2"/>
</dbReference>
<dbReference type="GO" id="GO:0008360">
    <property type="term" value="P:regulation of cell shape"/>
    <property type="evidence" value="ECO:0007669"/>
    <property type="project" value="UniProtKB-KW"/>
</dbReference>
<reference evidence="8" key="1">
    <citation type="submission" date="2019-06" db="EMBL/GenBank/DDBJ databases">
        <title>Alistipes onderdonkii subsp. vulgaris subsp. nov., Alistipes dispar sp. nov. and Alistipes communis sp. nov., isolated from human faeces, and creation of Alistipes onderdonkii subsp. onderdonkii subsp. nov.</title>
        <authorList>
            <person name="Sakamoto M."/>
            <person name="Ikeyama N."/>
            <person name="Ogata Y."/>
            <person name="Suda W."/>
            <person name="Iino T."/>
            <person name="Hattori M."/>
            <person name="Ohkuma M."/>
        </authorList>
    </citation>
    <scope>NUCLEOTIDE SEQUENCE [LARGE SCALE GENOMIC DNA]</scope>
    <source>
        <strain evidence="8">5CPEGH6</strain>
    </source>
</reference>
<name>A0A4Y1X1K4_9BACT</name>
<comment type="similarity">
    <text evidence="1">Belongs to the MreC family.</text>
</comment>
<accession>A0A4Y1X1K4</accession>
<evidence type="ECO:0000256" key="4">
    <source>
        <dbReference type="ARBA" id="ARBA00032089"/>
    </source>
</evidence>
<protein>
    <recommendedName>
        <fullName evidence="2">Cell shape-determining protein MreC</fullName>
    </recommendedName>
    <alternativeName>
        <fullName evidence="4">Cell shape protein MreC</fullName>
    </alternativeName>
</protein>
<dbReference type="InterPro" id="IPR007221">
    <property type="entry name" value="MreC"/>
</dbReference>
<sequence length="284" mass="31617">MRKLIEFIRSVYVAVLFVVLEALAVSYYAHSTHYTQARLLARSNQLAGGVHGLMAGVHRYFTLGSENRVLLDRVAQLEERLARYEEVVAASRLDSCLQGIGESKYRFAVASVVANSINRQQNLITLNRGLRDGVQPEMALLSPAGAMVGYVVDCSDRYAVAMSVLNTSFRVSGRLAGSDYFGSIYWDGVDPHVVVLGELSKYADPQPGDEVVTTGFSQYFPEDVLIGEVESAELNETRTAYTVRVRLAAEMSRLTDVVLVGNRDLYEIRELQQSEQIEQHTRLK</sequence>
<evidence type="ECO:0000256" key="3">
    <source>
        <dbReference type="ARBA" id="ARBA00022960"/>
    </source>
</evidence>
<dbReference type="InterPro" id="IPR042177">
    <property type="entry name" value="Cell/Rod_1"/>
</dbReference>
<evidence type="ECO:0000256" key="5">
    <source>
        <dbReference type="SAM" id="Coils"/>
    </source>
</evidence>
<dbReference type="Pfam" id="PF04085">
    <property type="entry name" value="MreC"/>
    <property type="match status" value="1"/>
</dbReference>
<keyword evidence="8" id="KW-1185">Reference proteome</keyword>
<evidence type="ECO:0000313" key="8">
    <source>
        <dbReference type="Proteomes" id="UP000319374"/>
    </source>
</evidence>
<dbReference type="RefSeq" id="WP_141428046.1">
    <property type="nucleotide sequence ID" value="NZ_AP019736.1"/>
</dbReference>
<evidence type="ECO:0000313" key="7">
    <source>
        <dbReference type="EMBL" id="BBL06208.1"/>
    </source>
</evidence>
<dbReference type="GeneID" id="98672825"/>
<dbReference type="OrthoDB" id="9811827at2"/>
<dbReference type="NCBIfam" id="NF010532">
    <property type="entry name" value="PRK13922.9-3"/>
    <property type="match status" value="1"/>
</dbReference>
<keyword evidence="3" id="KW-0133">Cell shape</keyword>
<evidence type="ECO:0000259" key="6">
    <source>
        <dbReference type="Pfam" id="PF04085"/>
    </source>
</evidence>
<proteinExistence type="inferred from homology"/>
<feature type="coiled-coil region" evidence="5">
    <location>
        <begin position="67"/>
        <end position="94"/>
    </location>
</feature>
<dbReference type="AlphaFoldDB" id="A0A4Y1X1K4"/>
<dbReference type="Proteomes" id="UP000319374">
    <property type="component" value="Chromosome"/>
</dbReference>